<dbReference type="EMBL" id="UOES01000126">
    <property type="protein sequence ID" value="VAW26660.1"/>
    <property type="molecule type" value="Genomic_DNA"/>
</dbReference>
<dbReference type="AlphaFoldDB" id="A0A3B0UC50"/>
<evidence type="ECO:0008006" key="2">
    <source>
        <dbReference type="Google" id="ProtNLM"/>
    </source>
</evidence>
<dbReference type="InterPro" id="IPR032774">
    <property type="entry name" value="WG_beta_rep"/>
</dbReference>
<feature type="non-terminal residue" evidence="1">
    <location>
        <position position="1"/>
    </location>
</feature>
<gene>
    <name evidence="1" type="ORF">MNBD_BACTEROID06-1158</name>
</gene>
<dbReference type="PANTHER" id="PTHR37841:SF1">
    <property type="entry name" value="DUF3298 DOMAIN-CONTAINING PROTEIN"/>
    <property type="match status" value="1"/>
</dbReference>
<reference evidence="1" key="1">
    <citation type="submission" date="2018-06" db="EMBL/GenBank/DDBJ databases">
        <authorList>
            <person name="Zhirakovskaya E."/>
        </authorList>
    </citation>
    <scope>NUCLEOTIDE SEQUENCE</scope>
</reference>
<organism evidence="1">
    <name type="scientific">hydrothermal vent metagenome</name>
    <dbReference type="NCBI Taxonomy" id="652676"/>
    <lineage>
        <taxon>unclassified sequences</taxon>
        <taxon>metagenomes</taxon>
        <taxon>ecological metagenomes</taxon>
    </lineage>
</organism>
<sequence>WQIISELDTTVIFADTLKPWGNSHSIVGLNDNFFISTKNKLIGQSYASISAVTSNLAITKRGELYGVVNNLGEEIMTPSFGSMFFSKGYFYTRNNSKWSVYDSLGKRRSVFTYDSIGSIANGLFPVKRKGKWGFMNRNGQEVIHCIYDSKANFRKGKAIIRYFGATGIIDLKGNWVVKPKAENITDYSYNFYIYKKNGVYYLTNYNNELIYFSSNKLIFKNETIYEIRDGYTNKISPLGRLVNNAPKKTEEGSGVWQIIKIGSKYGFENLQGRLTITYRYDSLLLFSEGLAAFKLRGKWGFINDKEEIVIQPIFTRATSFKNGISIVNQNGSTGLIRINGSYSLKPTFDSIIPFKDNLWLVKEDGLYGVYSSDGKIIIQPKFDRIHYISDNLIIVIRSGKYGSLDVAGKNILPRIYDYIGYEKKFKLLILAEF</sequence>
<name>A0A3B0UC50_9ZZZZ</name>
<dbReference type="PANTHER" id="PTHR37841">
    <property type="entry name" value="GLR2918 PROTEIN"/>
    <property type="match status" value="1"/>
</dbReference>
<accession>A0A3B0UC50</accession>
<evidence type="ECO:0000313" key="1">
    <source>
        <dbReference type="EMBL" id="VAW26660.1"/>
    </source>
</evidence>
<protein>
    <recommendedName>
        <fullName evidence="2">WG repeat-containing protein</fullName>
    </recommendedName>
</protein>
<dbReference type="Pfam" id="PF14903">
    <property type="entry name" value="WG_beta_rep"/>
    <property type="match status" value="5"/>
</dbReference>
<proteinExistence type="predicted"/>